<protein>
    <recommendedName>
        <fullName evidence="3">CCHC-type domain-containing protein</fullName>
    </recommendedName>
</protein>
<evidence type="ECO:0000313" key="5">
    <source>
        <dbReference type="Proteomes" id="UP000824890"/>
    </source>
</evidence>
<evidence type="ECO:0000256" key="2">
    <source>
        <dbReference type="SAM" id="MobiDB-lite"/>
    </source>
</evidence>
<accession>A0ABQ8CKE1</accession>
<dbReference type="InterPro" id="IPR001878">
    <property type="entry name" value="Znf_CCHC"/>
</dbReference>
<sequence length="158" mass="17840">MNPRGDCKHWCTPTKDPVKKINDNLFGYDQDIPPEKNFPTNRTIRERPETGDSESSVQGPRPIRRNNPIEPEVHDQPQQGVGMEHTLKMLHDVIARSLQQLQESGGPSRRSLFTGKCFYCGKIGHKSNECFGKKPGSFQSNSYNPTCFTRGKKGHIST</sequence>
<feature type="non-terminal residue" evidence="4">
    <location>
        <position position="158"/>
    </location>
</feature>
<feature type="domain" description="CCHC-type" evidence="3">
    <location>
        <begin position="116"/>
        <end position="130"/>
    </location>
</feature>
<reference evidence="4 5" key="1">
    <citation type="submission" date="2021-05" db="EMBL/GenBank/DDBJ databases">
        <title>Genome Assembly of Synthetic Allotetraploid Brassica napus Reveals Homoeologous Exchanges between Subgenomes.</title>
        <authorList>
            <person name="Davis J.T."/>
        </authorList>
    </citation>
    <scope>NUCLEOTIDE SEQUENCE [LARGE SCALE GENOMIC DNA]</scope>
    <source>
        <strain evidence="5">cv. Da-Ae</strain>
        <tissue evidence="4">Seedling</tissue>
    </source>
</reference>
<feature type="region of interest" description="Disordered" evidence="2">
    <location>
        <begin position="26"/>
        <end position="83"/>
    </location>
</feature>
<dbReference type="EMBL" id="JAGKQM010000007">
    <property type="protein sequence ID" value="KAH0917537.1"/>
    <property type="molecule type" value="Genomic_DNA"/>
</dbReference>
<proteinExistence type="predicted"/>
<evidence type="ECO:0000259" key="3">
    <source>
        <dbReference type="PROSITE" id="PS50158"/>
    </source>
</evidence>
<organism evidence="4 5">
    <name type="scientific">Brassica napus</name>
    <name type="common">Rape</name>
    <dbReference type="NCBI Taxonomy" id="3708"/>
    <lineage>
        <taxon>Eukaryota</taxon>
        <taxon>Viridiplantae</taxon>
        <taxon>Streptophyta</taxon>
        <taxon>Embryophyta</taxon>
        <taxon>Tracheophyta</taxon>
        <taxon>Spermatophyta</taxon>
        <taxon>Magnoliopsida</taxon>
        <taxon>eudicotyledons</taxon>
        <taxon>Gunneridae</taxon>
        <taxon>Pentapetalae</taxon>
        <taxon>rosids</taxon>
        <taxon>malvids</taxon>
        <taxon>Brassicales</taxon>
        <taxon>Brassicaceae</taxon>
        <taxon>Brassiceae</taxon>
        <taxon>Brassica</taxon>
    </lineage>
</organism>
<keyword evidence="1" id="KW-0479">Metal-binding</keyword>
<dbReference type="PROSITE" id="PS50158">
    <property type="entry name" value="ZF_CCHC"/>
    <property type="match status" value="1"/>
</dbReference>
<gene>
    <name evidence="4" type="ORF">HID58_025197</name>
</gene>
<evidence type="ECO:0000256" key="1">
    <source>
        <dbReference type="PROSITE-ProRule" id="PRU00047"/>
    </source>
</evidence>
<name>A0ABQ8CKE1_BRANA</name>
<evidence type="ECO:0000313" key="4">
    <source>
        <dbReference type="EMBL" id="KAH0917537.1"/>
    </source>
</evidence>
<comment type="caution">
    <text evidence="4">The sequence shown here is derived from an EMBL/GenBank/DDBJ whole genome shotgun (WGS) entry which is preliminary data.</text>
</comment>
<keyword evidence="1" id="KW-0863">Zinc-finger</keyword>
<dbReference type="Proteomes" id="UP000824890">
    <property type="component" value="Unassembled WGS sequence"/>
</dbReference>
<dbReference type="Gene3D" id="4.10.60.10">
    <property type="entry name" value="Zinc finger, CCHC-type"/>
    <property type="match status" value="1"/>
</dbReference>
<keyword evidence="1" id="KW-0862">Zinc</keyword>
<dbReference type="InterPro" id="IPR036875">
    <property type="entry name" value="Znf_CCHC_sf"/>
</dbReference>
<keyword evidence="5" id="KW-1185">Reference proteome</keyword>
<dbReference type="Pfam" id="PF00098">
    <property type="entry name" value="zf-CCHC"/>
    <property type="match status" value="1"/>
</dbReference>
<dbReference type="SUPFAM" id="SSF57756">
    <property type="entry name" value="Retrovirus zinc finger-like domains"/>
    <property type="match status" value="1"/>
</dbReference>